<dbReference type="AlphaFoldDB" id="A0A0G0T1N4"/>
<accession>A0A0G0T1N4</accession>
<name>A0A0G0T1N4_9BACT</name>
<evidence type="ECO:0000313" key="1">
    <source>
        <dbReference type="EMBL" id="KKR70958.1"/>
    </source>
</evidence>
<evidence type="ECO:0000313" key="2">
    <source>
        <dbReference type="Proteomes" id="UP000034562"/>
    </source>
</evidence>
<dbReference type="Proteomes" id="UP000034562">
    <property type="component" value="Unassembled WGS sequence"/>
</dbReference>
<protein>
    <submittedName>
        <fullName evidence="1">Uncharacterized protein</fullName>
    </submittedName>
</protein>
<dbReference type="EMBL" id="LBZK01000012">
    <property type="protein sequence ID" value="KKR70958.1"/>
    <property type="molecule type" value="Genomic_DNA"/>
</dbReference>
<organism evidence="1 2">
    <name type="scientific">Candidatus Woesebacteria bacterium GW2011_GWA2_40_7b</name>
    <dbReference type="NCBI Taxonomy" id="1618563"/>
    <lineage>
        <taxon>Bacteria</taxon>
        <taxon>Candidatus Woeseibacteriota</taxon>
    </lineage>
</organism>
<reference evidence="1 2" key="1">
    <citation type="journal article" date="2015" name="Nature">
        <title>rRNA introns, odd ribosomes, and small enigmatic genomes across a large radiation of phyla.</title>
        <authorList>
            <person name="Brown C.T."/>
            <person name="Hug L.A."/>
            <person name="Thomas B.C."/>
            <person name="Sharon I."/>
            <person name="Castelle C.J."/>
            <person name="Singh A."/>
            <person name="Wilkins M.J."/>
            <person name="Williams K.H."/>
            <person name="Banfield J.F."/>
        </authorList>
    </citation>
    <scope>NUCLEOTIDE SEQUENCE [LARGE SCALE GENOMIC DNA]</scope>
</reference>
<gene>
    <name evidence="1" type="ORF">UU12_C0012G0014</name>
</gene>
<sequence length="79" mass="9037">MFMIFESVRILANGWEAKNAGEAIEHLILGVAIPAWYIWGQGTSAMLRAGTGRKVNESEFRDWAYKDITSLFNFLKRKN</sequence>
<comment type="caution">
    <text evidence="1">The sequence shown here is derived from an EMBL/GenBank/DDBJ whole genome shotgun (WGS) entry which is preliminary data.</text>
</comment>
<proteinExistence type="predicted"/>